<gene>
    <name evidence="10" type="ORF">P0Y56_10070</name>
</gene>
<feature type="domain" description="Glucose-methanol-choline oxidoreductase N-terminal" evidence="8">
    <location>
        <begin position="83"/>
        <end position="106"/>
    </location>
</feature>
<dbReference type="InterPro" id="IPR000172">
    <property type="entry name" value="GMC_OxRdtase_N"/>
</dbReference>
<dbReference type="Pfam" id="PF00732">
    <property type="entry name" value="GMC_oxred_N"/>
    <property type="match status" value="1"/>
</dbReference>
<evidence type="ECO:0000259" key="8">
    <source>
        <dbReference type="PROSITE" id="PS00623"/>
    </source>
</evidence>
<proteinExistence type="inferred from homology"/>
<organism evidence="10 11">
    <name type="scientific">Candidatus Andeanibacterium colombiense</name>
    <dbReference type="NCBI Taxonomy" id="3121345"/>
    <lineage>
        <taxon>Bacteria</taxon>
        <taxon>Pseudomonadati</taxon>
        <taxon>Pseudomonadota</taxon>
        <taxon>Alphaproteobacteria</taxon>
        <taxon>Sphingomonadales</taxon>
        <taxon>Sphingomonadaceae</taxon>
        <taxon>Candidatus Andeanibacterium</taxon>
    </lineage>
</organism>
<dbReference type="GO" id="GO:0050660">
    <property type="term" value="F:flavin adenine dinucleotide binding"/>
    <property type="evidence" value="ECO:0007669"/>
    <property type="project" value="InterPro"/>
</dbReference>
<dbReference type="SUPFAM" id="SSF54373">
    <property type="entry name" value="FAD-linked reductases, C-terminal domain"/>
    <property type="match status" value="1"/>
</dbReference>
<evidence type="ECO:0000256" key="1">
    <source>
        <dbReference type="ARBA" id="ARBA00001974"/>
    </source>
</evidence>
<dbReference type="GO" id="GO:0016614">
    <property type="term" value="F:oxidoreductase activity, acting on CH-OH group of donors"/>
    <property type="evidence" value="ECO:0007669"/>
    <property type="project" value="InterPro"/>
</dbReference>
<dbReference type="Gene3D" id="3.50.50.60">
    <property type="entry name" value="FAD/NAD(P)-binding domain"/>
    <property type="match status" value="1"/>
</dbReference>
<dbReference type="PROSITE" id="PS00623">
    <property type="entry name" value="GMC_OXRED_1"/>
    <property type="match status" value="1"/>
</dbReference>
<accession>A0AAJ5X6D2</accession>
<feature type="binding site" evidence="5">
    <location>
        <begin position="93"/>
        <end position="96"/>
    </location>
    <ligand>
        <name>FAD</name>
        <dbReference type="ChEBI" id="CHEBI:57692"/>
    </ligand>
</feature>
<evidence type="ECO:0000256" key="6">
    <source>
        <dbReference type="RuleBase" id="RU003968"/>
    </source>
</evidence>
<dbReference type="PROSITE" id="PS00624">
    <property type="entry name" value="GMC_OXRED_2"/>
    <property type="match status" value="1"/>
</dbReference>
<evidence type="ECO:0000313" key="10">
    <source>
        <dbReference type="EMBL" id="WEK45381.1"/>
    </source>
</evidence>
<dbReference type="InterPro" id="IPR012132">
    <property type="entry name" value="GMC_OxRdtase"/>
</dbReference>
<dbReference type="EMBL" id="CP119316">
    <property type="protein sequence ID" value="WEK45381.1"/>
    <property type="molecule type" value="Genomic_DNA"/>
</dbReference>
<dbReference type="InterPro" id="IPR007867">
    <property type="entry name" value="GMC_OxRtase_C"/>
</dbReference>
<feature type="binding site" evidence="5">
    <location>
        <begin position="15"/>
        <end position="16"/>
    </location>
    <ligand>
        <name>FAD</name>
        <dbReference type="ChEBI" id="CHEBI:57692"/>
    </ligand>
</feature>
<feature type="region of interest" description="Disordered" evidence="7">
    <location>
        <begin position="537"/>
        <end position="562"/>
    </location>
</feature>
<protein>
    <submittedName>
        <fullName evidence="10">GMC family oxidoreductase N-terminal domain-containing protein</fullName>
    </submittedName>
</protein>
<evidence type="ECO:0000259" key="9">
    <source>
        <dbReference type="PROSITE" id="PS00624"/>
    </source>
</evidence>
<evidence type="ECO:0000313" key="11">
    <source>
        <dbReference type="Proteomes" id="UP001218362"/>
    </source>
</evidence>
<dbReference type="Proteomes" id="UP001218362">
    <property type="component" value="Chromosome"/>
</dbReference>
<dbReference type="AlphaFoldDB" id="A0AAJ5X6D2"/>
<evidence type="ECO:0000256" key="2">
    <source>
        <dbReference type="ARBA" id="ARBA00010790"/>
    </source>
</evidence>
<evidence type="ECO:0000256" key="4">
    <source>
        <dbReference type="ARBA" id="ARBA00022827"/>
    </source>
</evidence>
<evidence type="ECO:0000256" key="7">
    <source>
        <dbReference type="SAM" id="MobiDB-lite"/>
    </source>
</evidence>
<reference evidence="10" key="1">
    <citation type="submission" date="2023-03" db="EMBL/GenBank/DDBJ databases">
        <title>Andean soil-derived lignocellulolytic bacterial consortium as a source of novel taxa and putative plastic-active enzymes.</title>
        <authorList>
            <person name="Diaz-Garcia L."/>
            <person name="Chuvochina M."/>
            <person name="Feuerriegel G."/>
            <person name="Bunk B."/>
            <person name="Sproer C."/>
            <person name="Streit W.R."/>
            <person name="Rodriguez L.M."/>
            <person name="Overmann J."/>
            <person name="Jimenez D.J."/>
        </authorList>
    </citation>
    <scope>NUCLEOTIDE SEQUENCE</scope>
    <source>
        <strain evidence="10">MAG 26</strain>
    </source>
</reference>
<sequence>MSAAEFDYVVVGGGTSGAALAARLGESGAGTVCLLEAGGQDTHPFIHVPSFVAAAIHTEHLNWNFKTVPQPGMAGRQIPVPRGKVLGGSGSINGMVYFRGHPTDYDDWSDQGATGWSYAEVLPYFTRTENNEDYPASVFHGHGGPINVKVVEGPNALNHAFMDGLASLQFPYCPDFNGPNSEGYGRRQGLMRGGRRESTSINMLRPAVKACQVHVQTDAPVRRVLVEDGRASGVELIDGRIVGARREVILCAGAVQTPQILLLSGIGPAAHLKEMGIDLVKDVPGVGENYQDHVASPVHMETKNTTSYGLSWKVMPRDIFQLFQYILTRKGPLAGNVFESVAFLRTDPSLEKPDVQFVFQPARRLTNLKIPFPIGHGYAISPVALYPKARGTLRLASTDPSAPPSIDPKLLSQPGEIDSLIRAIKIARKVFASEAFAPYGGIEVAPGSEVQSDEEIDAYIRATGYTVHHPVGTCRMGSDKDAVVDPELRFNGIAGLRIADASVMPNIIGGNTNAPCVMIAERAADFILGKPPLPAAELPPESVARYKSGTGGAPKKPKKKAA</sequence>
<comment type="similarity">
    <text evidence="2 6">Belongs to the GMC oxidoreductase family.</text>
</comment>
<keyword evidence="3 6" id="KW-0285">Flavoprotein</keyword>
<dbReference type="PIRSF" id="PIRSF000137">
    <property type="entry name" value="Alcohol_oxidase"/>
    <property type="match status" value="1"/>
</dbReference>
<dbReference type="PANTHER" id="PTHR11552:SF147">
    <property type="entry name" value="CHOLINE DEHYDROGENASE, MITOCHONDRIAL"/>
    <property type="match status" value="1"/>
</dbReference>
<feature type="binding site" evidence="5">
    <location>
        <position position="221"/>
    </location>
    <ligand>
        <name>FAD</name>
        <dbReference type="ChEBI" id="CHEBI:57692"/>
    </ligand>
</feature>
<dbReference type="PANTHER" id="PTHR11552">
    <property type="entry name" value="GLUCOSE-METHANOL-CHOLINE GMC OXIDOREDUCTASE"/>
    <property type="match status" value="1"/>
</dbReference>
<comment type="cofactor">
    <cofactor evidence="1 5">
        <name>FAD</name>
        <dbReference type="ChEBI" id="CHEBI:57692"/>
    </cofactor>
</comment>
<evidence type="ECO:0000256" key="3">
    <source>
        <dbReference type="ARBA" id="ARBA00022630"/>
    </source>
</evidence>
<feature type="binding site" evidence="5">
    <location>
        <position position="85"/>
    </location>
    <ligand>
        <name>FAD</name>
        <dbReference type="ChEBI" id="CHEBI:57692"/>
    </ligand>
</feature>
<feature type="domain" description="Glucose-methanol-choline oxidoreductase N-terminal" evidence="9">
    <location>
        <begin position="253"/>
        <end position="267"/>
    </location>
</feature>
<dbReference type="Pfam" id="PF05199">
    <property type="entry name" value="GMC_oxred_C"/>
    <property type="match status" value="1"/>
</dbReference>
<dbReference type="SUPFAM" id="SSF51905">
    <property type="entry name" value="FAD/NAD(P)-binding domain"/>
    <property type="match status" value="1"/>
</dbReference>
<name>A0AAJ5X6D2_9SPHN</name>
<dbReference type="InterPro" id="IPR036188">
    <property type="entry name" value="FAD/NAD-bd_sf"/>
</dbReference>
<dbReference type="Gene3D" id="3.30.560.10">
    <property type="entry name" value="Glucose Oxidase, domain 3"/>
    <property type="match status" value="1"/>
</dbReference>
<dbReference type="KEGG" id="acob:P0Y56_10070"/>
<evidence type="ECO:0000256" key="5">
    <source>
        <dbReference type="PIRSR" id="PIRSR000137-2"/>
    </source>
</evidence>
<keyword evidence="4 5" id="KW-0274">FAD</keyword>